<gene>
    <name evidence="1" type="ORF">Natoc_3062</name>
</gene>
<dbReference type="Proteomes" id="UP000010878">
    <property type="component" value="Chromosome"/>
</dbReference>
<evidence type="ECO:0000313" key="2">
    <source>
        <dbReference type="Proteomes" id="UP000010878"/>
    </source>
</evidence>
<reference evidence="1 2" key="1">
    <citation type="submission" date="2012-11" db="EMBL/GenBank/DDBJ databases">
        <title>FINISHED of Natronococcus occultus SP4, DSM 3396.</title>
        <authorList>
            <consortium name="DOE Joint Genome Institute"/>
            <person name="Eisen J."/>
            <person name="Huntemann M."/>
            <person name="Wei C.-L."/>
            <person name="Han J."/>
            <person name="Detter J.C."/>
            <person name="Han C."/>
            <person name="Tapia R."/>
            <person name="Chen A."/>
            <person name="Kyrpides N."/>
            <person name="Mavromatis K."/>
            <person name="Markowitz V."/>
            <person name="Szeto E."/>
            <person name="Ivanova N."/>
            <person name="Mikhailova N."/>
            <person name="Ovchinnikova G."/>
            <person name="Pagani I."/>
            <person name="Pati A."/>
            <person name="Goodwin L."/>
            <person name="Nordberg H.P."/>
            <person name="Cantor M.N."/>
            <person name="Hua S.X."/>
            <person name="Woyke T."/>
            <person name="Eisen J."/>
            <person name="Klenk H.-P."/>
            <person name="Klenk H.-P."/>
        </authorList>
    </citation>
    <scope>NUCLEOTIDE SEQUENCE [LARGE SCALE GENOMIC DNA]</scope>
    <source>
        <strain evidence="1 2">SP4</strain>
    </source>
</reference>
<protein>
    <recommendedName>
        <fullName evidence="3">Small CPxCG-related zinc finger protein</fullName>
    </recommendedName>
</protein>
<sequence length="50" mass="5662">MTQSIPTQCPECGSLDVRVTKLSPSEHDQGDEWATRVACRGCTEYVEWFN</sequence>
<dbReference type="EMBL" id="CP003929">
    <property type="protein sequence ID" value="AGB38806.1"/>
    <property type="molecule type" value="Genomic_DNA"/>
</dbReference>
<proteinExistence type="predicted"/>
<dbReference type="KEGG" id="nou:Natoc_3062"/>
<organism evidence="1 2">
    <name type="scientific">Natronococcus occultus SP4</name>
    <dbReference type="NCBI Taxonomy" id="694430"/>
    <lineage>
        <taxon>Archaea</taxon>
        <taxon>Methanobacteriati</taxon>
        <taxon>Methanobacteriota</taxon>
        <taxon>Stenosarchaea group</taxon>
        <taxon>Halobacteria</taxon>
        <taxon>Halobacteriales</taxon>
        <taxon>Natrialbaceae</taxon>
        <taxon>Natronococcus</taxon>
    </lineage>
</organism>
<keyword evidence="2" id="KW-1185">Reference proteome</keyword>
<name>L0K1F9_9EURY</name>
<accession>L0K1F9</accession>
<dbReference type="HOGENOM" id="CLU_3113166_0_0_2"/>
<dbReference type="AlphaFoldDB" id="L0K1F9"/>
<evidence type="ECO:0000313" key="1">
    <source>
        <dbReference type="EMBL" id="AGB38806.1"/>
    </source>
</evidence>
<evidence type="ECO:0008006" key="3">
    <source>
        <dbReference type="Google" id="ProtNLM"/>
    </source>
</evidence>